<evidence type="ECO:0000313" key="9">
    <source>
        <dbReference type="Proteomes" id="UP000516404"/>
    </source>
</evidence>
<gene>
    <name evidence="8" type="ORF">IDM49_03315</name>
</gene>
<feature type="transmembrane region" description="Helical" evidence="6">
    <location>
        <begin position="173"/>
        <end position="195"/>
    </location>
</feature>
<evidence type="ECO:0000256" key="3">
    <source>
        <dbReference type="ARBA" id="ARBA00022692"/>
    </source>
</evidence>
<evidence type="ECO:0000256" key="5">
    <source>
        <dbReference type="ARBA" id="ARBA00023136"/>
    </source>
</evidence>
<accession>A0A7H2BF70</accession>
<dbReference type="InterPro" id="IPR011701">
    <property type="entry name" value="MFS"/>
</dbReference>
<evidence type="ECO:0000313" key="8">
    <source>
        <dbReference type="EMBL" id="QNV38316.1"/>
    </source>
</evidence>
<feature type="transmembrane region" description="Helical" evidence="6">
    <location>
        <begin position="116"/>
        <end position="134"/>
    </location>
</feature>
<evidence type="ECO:0000256" key="2">
    <source>
        <dbReference type="ARBA" id="ARBA00022448"/>
    </source>
</evidence>
<protein>
    <submittedName>
        <fullName evidence="8">MFS transporter</fullName>
    </submittedName>
</protein>
<feature type="transmembrane region" description="Helical" evidence="6">
    <location>
        <begin position="372"/>
        <end position="397"/>
    </location>
</feature>
<name>A0A7H2BF70_9MICC</name>
<evidence type="ECO:0000256" key="4">
    <source>
        <dbReference type="ARBA" id="ARBA00022989"/>
    </source>
</evidence>
<evidence type="ECO:0000259" key="7">
    <source>
        <dbReference type="PROSITE" id="PS50850"/>
    </source>
</evidence>
<dbReference type="GeneID" id="96623256"/>
<feature type="transmembrane region" description="Helical" evidence="6">
    <location>
        <begin position="283"/>
        <end position="309"/>
    </location>
</feature>
<keyword evidence="5 6" id="KW-0472">Membrane</keyword>
<comment type="subcellular location">
    <subcellularLocation>
        <location evidence="1">Cell membrane</location>
        <topology evidence="1">Multi-pass membrane protein</topology>
    </subcellularLocation>
</comment>
<dbReference type="GO" id="GO:0022857">
    <property type="term" value="F:transmembrane transporter activity"/>
    <property type="evidence" value="ECO:0007669"/>
    <property type="project" value="InterPro"/>
</dbReference>
<dbReference type="Pfam" id="PF07690">
    <property type="entry name" value="MFS_1"/>
    <property type="match status" value="1"/>
</dbReference>
<organism evidence="8 9">
    <name type="scientific">Rothia terrae</name>
    <dbReference type="NCBI Taxonomy" id="396015"/>
    <lineage>
        <taxon>Bacteria</taxon>
        <taxon>Bacillati</taxon>
        <taxon>Actinomycetota</taxon>
        <taxon>Actinomycetes</taxon>
        <taxon>Micrococcales</taxon>
        <taxon>Micrococcaceae</taxon>
        <taxon>Rothia</taxon>
    </lineage>
</organism>
<keyword evidence="4 6" id="KW-1133">Transmembrane helix</keyword>
<evidence type="ECO:0000256" key="6">
    <source>
        <dbReference type="SAM" id="Phobius"/>
    </source>
</evidence>
<keyword evidence="3 6" id="KW-0812">Transmembrane</keyword>
<dbReference type="InterPro" id="IPR036259">
    <property type="entry name" value="MFS_trans_sf"/>
</dbReference>
<dbReference type="Proteomes" id="UP000516404">
    <property type="component" value="Chromosome"/>
</dbReference>
<feature type="transmembrane region" description="Helical" evidence="6">
    <location>
        <begin position="20"/>
        <end position="42"/>
    </location>
</feature>
<dbReference type="GO" id="GO:0005886">
    <property type="term" value="C:plasma membrane"/>
    <property type="evidence" value="ECO:0007669"/>
    <property type="project" value="UniProtKB-SubCell"/>
</dbReference>
<feature type="transmembrane region" description="Helical" evidence="6">
    <location>
        <begin position="409"/>
        <end position="431"/>
    </location>
</feature>
<feature type="transmembrane region" description="Helical" evidence="6">
    <location>
        <begin position="146"/>
        <end position="167"/>
    </location>
</feature>
<dbReference type="EMBL" id="CP061539">
    <property type="protein sequence ID" value="QNV38316.1"/>
    <property type="molecule type" value="Genomic_DNA"/>
</dbReference>
<feature type="transmembrane region" description="Helical" evidence="6">
    <location>
        <begin position="62"/>
        <end position="80"/>
    </location>
</feature>
<feature type="transmembrane region" description="Helical" evidence="6">
    <location>
        <begin position="344"/>
        <end position="366"/>
    </location>
</feature>
<feature type="transmembrane region" description="Helical" evidence="6">
    <location>
        <begin position="443"/>
        <end position="464"/>
    </location>
</feature>
<evidence type="ECO:0000256" key="1">
    <source>
        <dbReference type="ARBA" id="ARBA00004651"/>
    </source>
</evidence>
<sequence length="482" mass="50887">MSKAVTSATAPTERRQIPVAVIVIYLCAMAINGFDGTVVAPVLPAIAHDFSVSPESLGSIEWSFLFASAVVLPAAAWLTHWQGTSRIFCWCLAGLSIGLVLSACAPNPALLVAARLVQGASSGILVPVGLALMYKDATGEDRLRIARWTLVPLTIAPMLGPVVGGVVAEHWGWRWIFGALALLSMCTWAAAYTLLPRKRTIDSGVRGHLDIVGLFLLAAGTGALTLVAPLMGESIQTHGIVSWRFAVLIAVAGAGVIALIACVRRSLTSEFPVLALEVFRSPLYRFSVLSISTASLALSGFLFFLPLMLSAQGHSLQSIGVTMFPETLGLLLGSQMMMHLNKKFGSRCTMLGGLMVALGALIPILLMQLPLVAVGLLLLVFGVGLSQPVLLGQAAAFNDIAPEQTEDATTLFIVIRTVLSAWGVVLVMSLIHAEPNRWGSEPSYSVACALGLLIVGAGVCLLALPAHRWQEATSTEPPQEQG</sequence>
<dbReference type="AlphaFoldDB" id="A0A7H2BF70"/>
<keyword evidence="9" id="KW-1185">Reference proteome</keyword>
<dbReference type="RefSeq" id="WP_190725018.1">
    <property type="nucleotide sequence ID" value="NZ_CP061539.1"/>
</dbReference>
<proteinExistence type="predicted"/>
<dbReference type="Gene3D" id="1.20.1250.20">
    <property type="entry name" value="MFS general substrate transporter like domains"/>
    <property type="match status" value="2"/>
</dbReference>
<dbReference type="InterPro" id="IPR020846">
    <property type="entry name" value="MFS_dom"/>
</dbReference>
<reference evidence="8 9" key="1">
    <citation type="submission" date="2020-09" db="EMBL/GenBank/DDBJ databases">
        <title>Investigation of environmental microbes.</title>
        <authorList>
            <person name="Ou Y."/>
            <person name="Kang Q."/>
        </authorList>
    </citation>
    <scope>NUCLEOTIDE SEQUENCE [LARGE SCALE GENOMIC DNA]</scope>
    <source>
        <strain evidence="8 9">KJZ-14</strain>
    </source>
</reference>
<feature type="transmembrane region" description="Helical" evidence="6">
    <location>
        <begin position="87"/>
        <end position="110"/>
    </location>
</feature>
<dbReference type="PANTHER" id="PTHR42718">
    <property type="entry name" value="MAJOR FACILITATOR SUPERFAMILY MULTIDRUG TRANSPORTER MFSC"/>
    <property type="match status" value="1"/>
</dbReference>
<dbReference type="PROSITE" id="PS50850">
    <property type="entry name" value="MFS"/>
    <property type="match status" value="1"/>
</dbReference>
<dbReference type="PANTHER" id="PTHR42718:SF9">
    <property type="entry name" value="MAJOR FACILITATOR SUPERFAMILY MULTIDRUG TRANSPORTER MFSC"/>
    <property type="match status" value="1"/>
</dbReference>
<dbReference type="SUPFAM" id="SSF103473">
    <property type="entry name" value="MFS general substrate transporter"/>
    <property type="match status" value="2"/>
</dbReference>
<feature type="domain" description="Major facilitator superfamily (MFS) profile" evidence="7">
    <location>
        <begin position="21"/>
        <end position="468"/>
    </location>
</feature>
<feature type="transmembrane region" description="Helical" evidence="6">
    <location>
        <begin position="315"/>
        <end position="332"/>
    </location>
</feature>
<keyword evidence="2" id="KW-0813">Transport</keyword>
<feature type="transmembrane region" description="Helical" evidence="6">
    <location>
        <begin position="207"/>
        <end position="231"/>
    </location>
</feature>
<dbReference type="KEGG" id="rter:IDM49_03315"/>
<feature type="transmembrane region" description="Helical" evidence="6">
    <location>
        <begin position="243"/>
        <end position="263"/>
    </location>
</feature>